<keyword evidence="3" id="KW-1185">Reference proteome</keyword>
<feature type="compositionally biased region" description="Basic and acidic residues" evidence="1">
    <location>
        <begin position="26"/>
        <end position="35"/>
    </location>
</feature>
<name>A0A1G6UH89_9BURK</name>
<evidence type="ECO:0000313" key="2">
    <source>
        <dbReference type="EMBL" id="SDD40673.1"/>
    </source>
</evidence>
<dbReference type="Proteomes" id="UP000198781">
    <property type="component" value="Unassembled WGS sequence"/>
</dbReference>
<reference evidence="2 3" key="1">
    <citation type="submission" date="2016-10" db="EMBL/GenBank/DDBJ databases">
        <authorList>
            <person name="de Groot N.N."/>
        </authorList>
    </citation>
    <scope>NUCLEOTIDE SEQUENCE [LARGE SCALE GENOMIC DNA]</scope>
    <source>
        <strain evidence="2 3">DSM 16619</strain>
    </source>
</reference>
<sequence length="97" mass="10578">MAMEEGEEEERRGRIGSVCLQANRGTKREGSADETPHASMIWIGSRGLLGGVWSAGPRVCSQSRAMGGTPLFRPSRDYSTEPAPAVLTWRMGHNFCP</sequence>
<dbReference type="AlphaFoldDB" id="A0A1G6UH89"/>
<accession>A0A1G6UH89</accession>
<dbReference type="EMBL" id="FMZC01000006">
    <property type="protein sequence ID" value="SDD40673.1"/>
    <property type="molecule type" value="Genomic_DNA"/>
</dbReference>
<feature type="region of interest" description="Disordered" evidence="1">
    <location>
        <begin position="1"/>
        <end position="35"/>
    </location>
</feature>
<proteinExistence type="predicted"/>
<organism evidence="2 3">
    <name type="scientific">Paracidovorax valerianellae</name>
    <dbReference type="NCBI Taxonomy" id="187868"/>
    <lineage>
        <taxon>Bacteria</taxon>
        <taxon>Pseudomonadati</taxon>
        <taxon>Pseudomonadota</taxon>
        <taxon>Betaproteobacteria</taxon>
        <taxon>Burkholderiales</taxon>
        <taxon>Comamonadaceae</taxon>
        <taxon>Paracidovorax</taxon>
    </lineage>
</organism>
<gene>
    <name evidence="2" type="ORF">SAMN05192589_10685</name>
</gene>
<evidence type="ECO:0000313" key="3">
    <source>
        <dbReference type="Proteomes" id="UP000198781"/>
    </source>
</evidence>
<dbReference type="STRING" id="187868.SAMN05192589_10685"/>
<evidence type="ECO:0000256" key="1">
    <source>
        <dbReference type="SAM" id="MobiDB-lite"/>
    </source>
</evidence>
<protein>
    <submittedName>
        <fullName evidence="2">Uncharacterized protein</fullName>
    </submittedName>
</protein>